<organism evidence="1 2">
    <name type="scientific">Fusarium venenatum</name>
    <dbReference type="NCBI Taxonomy" id="56646"/>
    <lineage>
        <taxon>Eukaryota</taxon>
        <taxon>Fungi</taxon>
        <taxon>Dikarya</taxon>
        <taxon>Ascomycota</taxon>
        <taxon>Pezizomycotina</taxon>
        <taxon>Sordariomycetes</taxon>
        <taxon>Hypocreomycetidae</taxon>
        <taxon>Hypocreales</taxon>
        <taxon>Nectriaceae</taxon>
        <taxon>Fusarium</taxon>
    </lineage>
</organism>
<accession>A0A2L2TKG4</accession>
<protein>
    <submittedName>
        <fullName evidence="1">Uncharacterized protein</fullName>
    </submittedName>
</protein>
<evidence type="ECO:0000313" key="2">
    <source>
        <dbReference type="Proteomes" id="UP000245910"/>
    </source>
</evidence>
<dbReference type="Proteomes" id="UP000245910">
    <property type="component" value="Chromosome III"/>
</dbReference>
<proteinExistence type="predicted"/>
<dbReference type="AlphaFoldDB" id="A0A2L2TKG4"/>
<keyword evidence="2" id="KW-1185">Reference proteome</keyword>
<reference evidence="2" key="1">
    <citation type="submission" date="2014-10" db="EMBL/GenBank/DDBJ databases">
        <authorList>
            <person name="King R."/>
        </authorList>
    </citation>
    <scope>NUCLEOTIDE SEQUENCE [LARGE SCALE GENOMIC DNA]</scope>
    <source>
        <strain evidence="2">A3/5</strain>
    </source>
</reference>
<evidence type="ECO:0000313" key="1">
    <source>
        <dbReference type="EMBL" id="CEI68583.1"/>
    </source>
</evidence>
<dbReference type="EMBL" id="LN649231">
    <property type="protein sequence ID" value="CEI68583.1"/>
    <property type="molecule type" value="Genomic_DNA"/>
</dbReference>
<sequence length="78" mass="8612">MHIHFPSHDTHPWVQVSYPCSSVLLVGPDLVLDLVYGAVALAERDDPMLCNPVWLQLSQMSSPRGSIAVTLLTQTLKD</sequence>
<name>A0A2L2TKG4_9HYPO</name>